<dbReference type="PANTHER" id="PTHR16320">
    <property type="entry name" value="SPHINGOMYELINASE FAMILY MEMBER"/>
    <property type="match status" value="1"/>
</dbReference>
<dbReference type="AlphaFoldDB" id="A1ZNH9"/>
<dbReference type="InterPro" id="IPR026444">
    <property type="entry name" value="Secre_tail"/>
</dbReference>
<dbReference type="Pfam" id="PF18962">
    <property type="entry name" value="Por_Secre_tail"/>
    <property type="match status" value="1"/>
</dbReference>
<dbReference type="GO" id="GO:0005576">
    <property type="term" value="C:extracellular region"/>
    <property type="evidence" value="ECO:0007669"/>
    <property type="project" value="InterPro"/>
</dbReference>
<dbReference type="Gene3D" id="3.60.10.10">
    <property type="entry name" value="Endonuclease/exonuclease/phosphatase"/>
    <property type="match status" value="1"/>
</dbReference>
<evidence type="ECO:0000256" key="3">
    <source>
        <dbReference type="SAM" id="SignalP"/>
    </source>
</evidence>
<dbReference type="GO" id="GO:0004767">
    <property type="term" value="F:sphingomyelin phosphodiesterase activity"/>
    <property type="evidence" value="ECO:0007669"/>
    <property type="project" value="InterPro"/>
</dbReference>
<keyword evidence="6" id="KW-0269">Exonuclease</keyword>
<keyword evidence="6" id="KW-0255">Endonuclease</keyword>
<accession>A1ZNH9</accession>
<dbReference type="OrthoDB" id="7316663at2"/>
<dbReference type="Proteomes" id="UP000004095">
    <property type="component" value="Unassembled WGS sequence"/>
</dbReference>
<organism evidence="6 7">
    <name type="scientific">Microscilla marina ATCC 23134</name>
    <dbReference type="NCBI Taxonomy" id="313606"/>
    <lineage>
        <taxon>Bacteria</taxon>
        <taxon>Pseudomonadati</taxon>
        <taxon>Bacteroidota</taxon>
        <taxon>Cytophagia</taxon>
        <taxon>Cytophagales</taxon>
        <taxon>Microscillaceae</taxon>
        <taxon>Microscilla</taxon>
    </lineage>
</organism>
<feature type="signal peptide" evidence="3">
    <location>
        <begin position="1"/>
        <end position="20"/>
    </location>
</feature>
<dbReference type="NCBIfam" id="TIGR04183">
    <property type="entry name" value="Por_Secre_tail"/>
    <property type="match status" value="1"/>
</dbReference>
<dbReference type="InterPro" id="IPR036691">
    <property type="entry name" value="Endo/exonu/phosph_ase_sf"/>
</dbReference>
<protein>
    <submittedName>
        <fullName evidence="6">Endonuclease/exonuclease/phosphatase family</fullName>
    </submittedName>
</protein>
<evidence type="ECO:0000259" key="5">
    <source>
        <dbReference type="Pfam" id="PF18962"/>
    </source>
</evidence>
<evidence type="ECO:0000313" key="6">
    <source>
        <dbReference type="EMBL" id="EAY28090.1"/>
    </source>
</evidence>
<evidence type="ECO:0000256" key="2">
    <source>
        <dbReference type="ARBA" id="ARBA00022801"/>
    </source>
</evidence>
<feature type="chain" id="PRO_5002642321" evidence="3">
    <location>
        <begin position="21"/>
        <end position="584"/>
    </location>
</feature>
<dbReference type="RefSeq" id="WP_004156015.1">
    <property type="nucleotide sequence ID" value="NZ_AAWS01000018.1"/>
</dbReference>
<dbReference type="Pfam" id="PF03372">
    <property type="entry name" value="Exo_endo_phos"/>
    <property type="match status" value="1"/>
</dbReference>
<keyword evidence="2" id="KW-0378">Hydrolase</keyword>
<evidence type="ECO:0000256" key="1">
    <source>
        <dbReference type="ARBA" id="ARBA00022729"/>
    </source>
</evidence>
<keyword evidence="1 3" id="KW-0732">Signal</keyword>
<dbReference type="GO" id="GO:0004527">
    <property type="term" value="F:exonuclease activity"/>
    <property type="evidence" value="ECO:0007669"/>
    <property type="project" value="UniProtKB-KW"/>
</dbReference>
<dbReference type="EMBL" id="AAWS01000018">
    <property type="protein sequence ID" value="EAY28090.1"/>
    <property type="molecule type" value="Genomic_DNA"/>
</dbReference>
<dbReference type="InterPro" id="IPR017766">
    <property type="entry name" value="Sphingomyelinase/PLipase_C"/>
</dbReference>
<gene>
    <name evidence="6" type="ORF">M23134_02200</name>
</gene>
<dbReference type="InterPro" id="IPR005135">
    <property type="entry name" value="Endo/exonuclease/phosphatase"/>
</dbReference>
<reference evidence="6 7" key="1">
    <citation type="submission" date="2007-01" db="EMBL/GenBank/DDBJ databases">
        <authorList>
            <person name="Haygood M."/>
            <person name="Podell S."/>
            <person name="Anderson C."/>
            <person name="Hopkinson B."/>
            <person name="Roe K."/>
            <person name="Barbeau K."/>
            <person name="Gaasterland T."/>
            <person name="Ferriera S."/>
            <person name="Johnson J."/>
            <person name="Kravitz S."/>
            <person name="Beeson K."/>
            <person name="Sutton G."/>
            <person name="Rogers Y.-H."/>
            <person name="Friedman R."/>
            <person name="Frazier M."/>
            <person name="Venter J.C."/>
        </authorList>
    </citation>
    <scope>NUCLEOTIDE SEQUENCE [LARGE SCALE GENOMIC DNA]</scope>
    <source>
        <strain evidence="6 7">ATCC 23134</strain>
    </source>
</reference>
<dbReference type="PANTHER" id="PTHR16320:SF23">
    <property type="entry name" value="SPHINGOMYELINASE C 1"/>
    <property type="match status" value="1"/>
</dbReference>
<proteinExistence type="predicted"/>
<dbReference type="GO" id="GO:0004519">
    <property type="term" value="F:endonuclease activity"/>
    <property type="evidence" value="ECO:0007669"/>
    <property type="project" value="UniProtKB-KW"/>
</dbReference>
<feature type="domain" description="Endonuclease/exonuclease/phosphatase" evidence="4">
    <location>
        <begin position="190"/>
        <end position="407"/>
    </location>
</feature>
<evidence type="ECO:0000313" key="7">
    <source>
        <dbReference type="Proteomes" id="UP000004095"/>
    </source>
</evidence>
<keyword evidence="7" id="KW-1185">Reference proteome</keyword>
<dbReference type="InterPro" id="IPR038772">
    <property type="entry name" value="Sph/SMPD2-like"/>
</dbReference>
<comment type="caution">
    <text evidence="6">The sequence shown here is derived from an EMBL/GenBank/DDBJ whole genome shotgun (WGS) entry which is preliminary data.</text>
</comment>
<keyword evidence="6" id="KW-0540">Nuclease</keyword>
<evidence type="ECO:0000259" key="4">
    <source>
        <dbReference type="Pfam" id="PF03372"/>
    </source>
</evidence>
<dbReference type="CDD" id="cd09078">
    <property type="entry name" value="nSMase"/>
    <property type="match status" value="1"/>
</dbReference>
<sequence>MKKHFLTLCLVCLTCLGAMAATSVYLQNNTELELNITYQSAGRTLTLNKQYGLPVKYVPAYGRKRELLWTNRNSGISNGVDFWHYLTVTTGNHRLRLGVKLNGNWIGSTMWSEFAVFAAGSNQASTQTGLQSNRSIHRRTFMMQGKRYQLSMRMVYTGGYDDIVYVLDELDYNPVPGADYANPHTLNVVSYNLYGLFAGSICNRHAFAAKRLQNFEVVGFQEAFDNECRQQLKNNLQASGWSTTKVTDASGFPEDGGSFIASRYPIIAQDQVVFSSNNSCNFTQANLFAAKGINYAKINKHGVMYHVFNTHLYAGSTNTCQEVRRDQLTVMKAFVLRKTGGKGRIIMLGDFNIGEDKQNDLRTFLQAFIPAREGPMPYTIGAENVYGGDKQKLDYALFWDYTNAADAQLYEPVTHFQRTFCPRATMVNNANQGENTEWRDVFADLSDHYPVYGRFVYNEVAGQKNRALDGAIPQAVATPIVGTAAHQRATQQVVQQAIDAVAIEVFPNPIQHKGRLQVKLPNSLQKNVYFEVVSVLGTTFTPQVSKSSSANVWQLDVSHCQPGLYVLRVVGANKQQYTVRFAIN</sequence>
<name>A1ZNH9_MICM2</name>
<dbReference type="SUPFAM" id="SSF56219">
    <property type="entry name" value="DNase I-like"/>
    <property type="match status" value="1"/>
</dbReference>
<feature type="domain" description="Secretion system C-terminal sorting" evidence="5">
    <location>
        <begin position="505"/>
        <end position="577"/>
    </location>
</feature>
<dbReference type="eggNOG" id="COG3568">
    <property type="taxonomic scope" value="Bacteria"/>
</dbReference>